<dbReference type="OrthoDB" id="1090267at2"/>
<feature type="chain" id="PRO_5008532374" description="HTH luxR-type domain-containing protein" evidence="3">
    <location>
        <begin position="23"/>
        <end position="538"/>
    </location>
</feature>
<dbReference type="SUPFAM" id="SSF48452">
    <property type="entry name" value="TPR-like"/>
    <property type="match status" value="1"/>
</dbReference>
<dbReference type="SUPFAM" id="SSF46894">
    <property type="entry name" value="C-terminal effector domain of the bipartite response regulators"/>
    <property type="match status" value="1"/>
</dbReference>
<dbReference type="KEGG" id="wfu:AXE80_01585"/>
<evidence type="ECO:0000313" key="5">
    <source>
        <dbReference type="Proteomes" id="UP000092967"/>
    </source>
</evidence>
<proteinExistence type="predicted"/>
<evidence type="ECO:0000256" key="2">
    <source>
        <dbReference type="SAM" id="Phobius"/>
    </source>
</evidence>
<dbReference type="RefSeq" id="WP_068824169.1">
    <property type="nucleotide sequence ID" value="NZ_CP014224.1"/>
</dbReference>
<accession>A0A1B1Y2R2</accession>
<feature type="coiled-coil region" evidence="1">
    <location>
        <begin position="371"/>
        <end position="434"/>
    </location>
</feature>
<dbReference type="STRING" id="1790137.AXE80_01585"/>
<keyword evidence="2" id="KW-1133">Transmembrane helix</keyword>
<dbReference type="GO" id="GO:0006355">
    <property type="term" value="P:regulation of DNA-templated transcription"/>
    <property type="evidence" value="ECO:0007669"/>
    <property type="project" value="InterPro"/>
</dbReference>
<dbReference type="InterPro" id="IPR016032">
    <property type="entry name" value="Sig_transdc_resp-reg_C-effctor"/>
</dbReference>
<keyword evidence="2" id="KW-0812">Transmembrane</keyword>
<dbReference type="EMBL" id="CP014224">
    <property type="protein sequence ID" value="ANW95065.1"/>
    <property type="molecule type" value="Genomic_DNA"/>
</dbReference>
<evidence type="ECO:0000256" key="3">
    <source>
        <dbReference type="SAM" id="SignalP"/>
    </source>
</evidence>
<feature type="transmembrane region" description="Helical" evidence="2">
    <location>
        <begin position="347"/>
        <end position="371"/>
    </location>
</feature>
<dbReference type="InterPro" id="IPR011990">
    <property type="entry name" value="TPR-like_helical_dom_sf"/>
</dbReference>
<keyword evidence="1" id="KW-0175">Coiled coil</keyword>
<gene>
    <name evidence="4" type="ORF">AXE80_01585</name>
</gene>
<evidence type="ECO:0008006" key="6">
    <source>
        <dbReference type="Google" id="ProtNLM"/>
    </source>
</evidence>
<keyword evidence="2" id="KW-0472">Membrane</keyword>
<dbReference type="GO" id="GO:0003677">
    <property type="term" value="F:DNA binding"/>
    <property type="evidence" value="ECO:0007669"/>
    <property type="project" value="InterPro"/>
</dbReference>
<evidence type="ECO:0000256" key="1">
    <source>
        <dbReference type="SAM" id="Coils"/>
    </source>
</evidence>
<dbReference type="AlphaFoldDB" id="A0A1B1Y2R2"/>
<protein>
    <recommendedName>
        <fullName evidence="6">HTH luxR-type domain-containing protein</fullName>
    </recommendedName>
</protein>
<dbReference type="InterPro" id="IPR019734">
    <property type="entry name" value="TPR_rpt"/>
</dbReference>
<dbReference type="Gene3D" id="1.25.40.10">
    <property type="entry name" value="Tetratricopeptide repeat domain"/>
    <property type="match status" value="2"/>
</dbReference>
<organism evidence="4 5">
    <name type="scientific">Wenyingzhuangia fucanilytica</name>
    <dbReference type="NCBI Taxonomy" id="1790137"/>
    <lineage>
        <taxon>Bacteria</taxon>
        <taxon>Pseudomonadati</taxon>
        <taxon>Bacteroidota</taxon>
        <taxon>Flavobacteriia</taxon>
        <taxon>Flavobacteriales</taxon>
        <taxon>Flavobacteriaceae</taxon>
        <taxon>Wenyingzhuangia</taxon>
    </lineage>
</organism>
<dbReference type="Pfam" id="PF13181">
    <property type="entry name" value="TPR_8"/>
    <property type="match status" value="1"/>
</dbReference>
<feature type="signal peptide" evidence="3">
    <location>
        <begin position="1"/>
        <end position="22"/>
    </location>
</feature>
<name>A0A1B1Y2R2_9FLAO</name>
<dbReference type="SMART" id="SM00028">
    <property type="entry name" value="TPR"/>
    <property type="match status" value="4"/>
</dbReference>
<sequence>MKKTKLIFLVSLFLIFSKNTFSQSNKLDSLYKEIERFTYKDPKRAIKLSKDYYQLAIKQKDTTKAITGLMNLSDIYSNNVNYTGAYDSYWKALLLAEKQNNQFLKGRIYQGLGWLYSFYNRDEEALKYFNFSLAINKELNKENEVNAAYLTSDYFALANFYRIEGDSKMFKVYLDSAVATKKLPYYYNANSNYLEAEIAYQLSNEKKYSRALGKLDSIKTNFSKIEKSYLVVIDYMFGHIYGEMGDFKKSEEAYLESLIHSERSHSHTNYKIMSCDALVELYKKQGDYKKAFEFLKRSKALNDSVFGSKSINNQHLFNLKDTYRITKEKQKQNEQELRLKQLEQEDYIWFLKYVILVTSIVFILIFGYLFIRNLRNKHRNEKRVLKERQEQELIRKNEVLELKNKELTVSALQLIEKEEFLNNLKNKLSKQKDDNIDKKVIGRMINTIQGSPTSNWKEFEARFTSINQSFYKNLKEKYPNLGQTDQKICALIKLNFSSKEMSSLLGISVESVHTSRYRLRKKLGLDRNDSLSSFINSI</sequence>
<dbReference type="Proteomes" id="UP000092967">
    <property type="component" value="Chromosome"/>
</dbReference>
<keyword evidence="5" id="KW-1185">Reference proteome</keyword>
<reference evidence="4 5" key="1">
    <citation type="submission" date="2016-02" db="EMBL/GenBank/DDBJ databases">
        <authorList>
            <person name="Wen L."/>
            <person name="He K."/>
            <person name="Yang H."/>
        </authorList>
    </citation>
    <scope>NUCLEOTIDE SEQUENCE [LARGE SCALE GENOMIC DNA]</scope>
    <source>
        <strain evidence="4 5">CZ1127</strain>
    </source>
</reference>
<evidence type="ECO:0000313" key="4">
    <source>
        <dbReference type="EMBL" id="ANW95065.1"/>
    </source>
</evidence>
<dbReference type="InterPro" id="IPR036388">
    <property type="entry name" value="WH-like_DNA-bd_sf"/>
</dbReference>
<keyword evidence="3" id="KW-0732">Signal</keyword>
<dbReference type="Gene3D" id="1.10.10.10">
    <property type="entry name" value="Winged helix-like DNA-binding domain superfamily/Winged helix DNA-binding domain"/>
    <property type="match status" value="1"/>
</dbReference>